<dbReference type="RefSeq" id="WP_087583858.1">
    <property type="nucleotide sequence ID" value="NZ_CABMKR010000001.1"/>
</dbReference>
<dbReference type="AlphaFoldDB" id="A0A1Y5MZI0"/>
<evidence type="ECO:0000313" key="3">
    <source>
        <dbReference type="EMBL" id="OUT12654.1"/>
    </source>
</evidence>
<gene>
    <name evidence="3" type="ORF">B9N62_00210</name>
</gene>
<dbReference type="EMBL" id="NDYO01000001">
    <property type="protein sequence ID" value="OUT12654.1"/>
    <property type="molecule type" value="Genomic_DNA"/>
</dbReference>
<dbReference type="InterPro" id="IPR021309">
    <property type="entry name" value="YgaP-like_TM"/>
</dbReference>
<accession>A0A1Y5MZI0</accession>
<evidence type="ECO:0000313" key="4">
    <source>
        <dbReference type="Proteomes" id="UP000195967"/>
    </source>
</evidence>
<comment type="caution">
    <text evidence="3">The sequence shown here is derived from an EMBL/GenBank/DDBJ whole genome shotgun (WGS) entry which is preliminary data.</text>
</comment>
<feature type="domain" description="Inner membrane protein YgaP-like transmembrane" evidence="2">
    <location>
        <begin position="3"/>
        <end position="53"/>
    </location>
</feature>
<feature type="transmembrane region" description="Helical" evidence="1">
    <location>
        <begin position="7"/>
        <end position="25"/>
    </location>
</feature>
<proteinExistence type="predicted"/>
<sequence>MVSVKSRIIRVVLGLIFTVAVWYFYESYWALIGLIPIIVGVTGFCPACKFLGRCSLNLKR</sequence>
<feature type="transmembrane region" description="Helical" evidence="1">
    <location>
        <begin position="31"/>
        <end position="52"/>
    </location>
</feature>
<keyword evidence="1" id="KW-1133">Transmembrane helix</keyword>
<evidence type="ECO:0000256" key="1">
    <source>
        <dbReference type="SAM" id="Phobius"/>
    </source>
</evidence>
<keyword evidence="1" id="KW-0472">Membrane</keyword>
<evidence type="ECO:0000259" key="2">
    <source>
        <dbReference type="Pfam" id="PF11127"/>
    </source>
</evidence>
<name>A0A1Y5MZI0_9BACT</name>
<organism evidence="3 4">
    <name type="scientific">Campylobacter concisus</name>
    <dbReference type="NCBI Taxonomy" id="199"/>
    <lineage>
        <taxon>Bacteria</taxon>
        <taxon>Pseudomonadati</taxon>
        <taxon>Campylobacterota</taxon>
        <taxon>Epsilonproteobacteria</taxon>
        <taxon>Campylobacterales</taxon>
        <taxon>Campylobacteraceae</taxon>
        <taxon>Campylobacter</taxon>
    </lineage>
</organism>
<protein>
    <submittedName>
        <fullName evidence="3">Thiol:disulfide interchange protein</fullName>
    </submittedName>
</protein>
<dbReference type="Proteomes" id="UP000195967">
    <property type="component" value="Unassembled WGS sequence"/>
</dbReference>
<dbReference type="Pfam" id="PF11127">
    <property type="entry name" value="YgaP-like_TM"/>
    <property type="match status" value="1"/>
</dbReference>
<keyword evidence="1" id="KW-0812">Transmembrane</keyword>
<reference evidence="3 4" key="1">
    <citation type="submission" date="2017-04" db="EMBL/GenBank/DDBJ databases">
        <title>Complete genome of Campylobacter concisus ATCC 33237T and draft genomes for an additional eight well characterized C. concisus strains.</title>
        <authorList>
            <person name="Cornelius A.J."/>
            <person name="Miller W.G."/>
            <person name="Lastovica A.J."/>
            <person name="On S.L."/>
            <person name="French N.P."/>
            <person name="Vandenberg O."/>
            <person name="Biggs P.J."/>
        </authorList>
    </citation>
    <scope>NUCLEOTIDE SEQUENCE [LARGE SCALE GENOMIC DNA]</scope>
    <source>
        <strain evidence="3 4">Lasto28.99</strain>
    </source>
</reference>